<dbReference type="NCBIfam" id="NF038257">
    <property type="entry name" value="exopoly_VpsP"/>
    <property type="match status" value="1"/>
</dbReference>
<keyword evidence="1" id="KW-0472">Membrane</keyword>
<gene>
    <name evidence="2" type="ORF">HHO47_01365</name>
</gene>
<accession>A0A7Y0DQC8</accession>
<reference evidence="2" key="1">
    <citation type="submission" date="2020-04" db="EMBL/GenBank/DDBJ databases">
        <title>Genome Sequencing for Pseudoaltermonas arctica.</title>
        <authorList>
            <person name="Elkins N.S."/>
        </authorList>
    </citation>
    <scope>NUCLEOTIDE SEQUENCE [LARGE SCALE GENOMIC DNA]</scope>
    <source>
        <strain evidence="2">NEC-BIFX-2020_0012</strain>
    </source>
</reference>
<keyword evidence="1" id="KW-0812">Transmembrane</keyword>
<feature type="transmembrane region" description="Helical" evidence="1">
    <location>
        <begin position="6"/>
        <end position="25"/>
    </location>
</feature>
<evidence type="ECO:0000313" key="2">
    <source>
        <dbReference type="EMBL" id="NMM39528.1"/>
    </source>
</evidence>
<keyword evidence="3" id="KW-1185">Reference proteome</keyword>
<dbReference type="EMBL" id="JABBMT010000001">
    <property type="protein sequence ID" value="NMM39528.1"/>
    <property type="molecule type" value="Genomic_DNA"/>
</dbReference>
<dbReference type="Proteomes" id="UP000570493">
    <property type="component" value="Unassembled WGS sequence"/>
</dbReference>
<proteinExistence type="predicted"/>
<keyword evidence="1" id="KW-1133">Transmembrane helix</keyword>
<protein>
    <submittedName>
        <fullName evidence="2">Uncharacterized protein</fullName>
    </submittedName>
</protein>
<evidence type="ECO:0000313" key="3">
    <source>
        <dbReference type="Proteomes" id="UP000570493"/>
    </source>
</evidence>
<sequence>MTKLNMLKVVPAVILGMIVLVIVYTSMQSMRANAWYFNALNIVQESDGALSGSSFKAAENAITLATTMDPEHPHYWHFLAHIKMLGLAGIDTTSSKQSEYVQQTYQQIEQALLKSVSLRQTWPQTWIALAQVVSYQEGPTDRVYDYIQQAKKVGPYKLDVHLGVIQIALMHWSDLPPVYKALYVNELKLASKYGYKFNNVFSMAKQMNRLPIVCLSLQFGAHFEAVRNTYMFKKYCD</sequence>
<organism evidence="2 3">
    <name type="scientific">Pseudoalteromonas arctica</name>
    <dbReference type="NCBI Taxonomy" id="394751"/>
    <lineage>
        <taxon>Bacteria</taxon>
        <taxon>Pseudomonadati</taxon>
        <taxon>Pseudomonadota</taxon>
        <taxon>Gammaproteobacteria</taxon>
        <taxon>Alteromonadales</taxon>
        <taxon>Pseudoalteromonadaceae</taxon>
        <taxon>Pseudoalteromonas</taxon>
    </lineage>
</organism>
<comment type="caution">
    <text evidence="2">The sequence shown here is derived from an EMBL/GenBank/DDBJ whole genome shotgun (WGS) entry which is preliminary data.</text>
</comment>
<dbReference type="RefSeq" id="WP_169018144.1">
    <property type="nucleotide sequence ID" value="NZ_JABBMT010000001.1"/>
</dbReference>
<dbReference type="AlphaFoldDB" id="A0A7Y0DQC8"/>
<evidence type="ECO:0000256" key="1">
    <source>
        <dbReference type="SAM" id="Phobius"/>
    </source>
</evidence>
<name>A0A7Y0DQC8_9GAMM</name>